<feature type="domain" description="FAD dependent oxidoreductase" evidence="1">
    <location>
        <begin position="12"/>
        <end position="48"/>
    </location>
</feature>
<dbReference type="InterPro" id="IPR006076">
    <property type="entry name" value="FAD-dep_OxRdtase"/>
</dbReference>
<dbReference type="Pfam" id="PF01266">
    <property type="entry name" value="DAO"/>
    <property type="match status" value="1"/>
</dbReference>
<name>A0AA89PTR6_STRCU</name>
<proteinExistence type="predicted"/>
<dbReference type="Proteomes" id="UP000579531">
    <property type="component" value="Unassembled WGS sequence"/>
</dbReference>
<reference evidence="2 3" key="1">
    <citation type="submission" date="2020-08" db="EMBL/GenBank/DDBJ databases">
        <title>Sequencing the genomes of 1000 actinobacteria strains.</title>
        <authorList>
            <person name="Klenk H.-P."/>
        </authorList>
    </citation>
    <scope>NUCLEOTIDE SEQUENCE [LARGE SCALE GENOMIC DNA]</scope>
    <source>
        <strain evidence="2 3">DSM 40129</strain>
    </source>
</reference>
<organism evidence="2 3">
    <name type="scientific">Streptomyces collinus</name>
    <dbReference type="NCBI Taxonomy" id="42684"/>
    <lineage>
        <taxon>Bacteria</taxon>
        <taxon>Bacillati</taxon>
        <taxon>Actinomycetota</taxon>
        <taxon>Actinomycetes</taxon>
        <taxon>Kitasatosporales</taxon>
        <taxon>Streptomycetaceae</taxon>
        <taxon>Streptomyces</taxon>
    </lineage>
</organism>
<dbReference type="EMBL" id="JACHLX010000001">
    <property type="protein sequence ID" value="MBB5809017.1"/>
    <property type="molecule type" value="Genomic_DNA"/>
</dbReference>
<protein>
    <submittedName>
        <fullName evidence="2">Glycine/D-amino acid oxidase-like deaminating enzyme</fullName>
    </submittedName>
</protein>
<accession>A0AA89PTR6</accession>
<dbReference type="AlphaFoldDB" id="A0AA89PTR6"/>
<dbReference type="SUPFAM" id="SSF51971">
    <property type="entry name" value="Nucleotide-binding domain"/>
    <property type="match status" value="1"/>
</dbReference>
<dbReference type="GeneID" id="93836423"/>
<dbReference type="InterPro" id="IPR036188">
    <property type="entry name" value="FAD/NAD-bd_sf"/>
</dbReference>
<evidence type="ECO:0000313" key="2">
    <source>
        <dbReference type="EMBL" id="MBB5809017.1"/>
    </source>
</evidence>
<sequence length="92" mass="10081">MVAVDAVVGFSWDRLPHAGEANGLYYAMGYCGHGVQMATYMGRAVAEMMDGRPEANPLRGLGFPKVPVPFYNGTAWFLPFGGAYYQAKDKLR</sequence>
<dbReference type="RefSeq" id="WP_229857050.1">
    <property type="nucleotide sequence ID" value="NZ_BAABFE010000017.1"/>
</dbReference>
<comment type="caution">
    <text evidence="2">The sequence shown here is derived from an EMBL/GenBank/DDBJ whole genome shotgun (WGS) entry which is preliminary data.</text>
</comment>
<evidence type="ECO:0000259" key="1">
    <source>
        <dbReference type="Pfam" id="PF01266"/>
    </source>
</evidence>
<evidence type="ECO:0000313" key="3">
    <source>
        <dbReference type="Proteomes" id="UP000579531"/>
    </source>
</evidence>
<gene>
    <name evidence="2" type="ORF">HNR72_000045</name>
</gene>
<dbReference type="Gene3D" id="3.50.50.60">
    <property type="entry name" value="FAD/NAD(P)-binding domain"/>
    <property type="match status" value="1"/>
</dbReference>
<keyword evidence="3" id="KW-1185">Reference proteome</keyword>